<protein>
    <submittedName>
        <fullName evidence="1">Uncharacterized protein</fullName>
    </submittedName>
</protein>
<proteinExistence type="predicted"/>
<evidence type="ECO:0000313" key="2">
    <source>
        <dbReference type="Proteomes" id="UP001057402"/>
    </source>
</evidence>
<gene>
    <name evidence="1" type="ORF">MLD38_023317</name>
</gene>
<dbReference type="Proteomes" id="UP001057402">
    <property type="component" value="Chromosome 6"/>
</dbReference>
<keyword evidence="2" id="KW-1185">Reference proteome</keyword>
<comment type="caution">
    <text evidence="1">The sequence shown here is derived from an EMBL/GenBank/DDBJ whole genome shotgun (WGS) entry which is preliminary data.</text>
</comment>
<dbReference type="EMBL" id="CM042885">
    <property type="protein sequence ID" value="KAI4367596.1"/>
    <property type="molecule type" value="Genomic_DNA"/>
</dbReference>
<name>A0ACB9QMP1_9MYRT</name>
<reference evidence="2" key="1">
    <citation type="journal article" date="2023" name="Front. Plant Sci.">
        <title>Chromosomal-level genome assembly of Melastoma candidum provides insights into trichome evolution.</title>
        <authorList>
            <person name="Zhong Y."/>
            <person name="Wu W."/>
            <person name="Sun C."/>
            <person name="Zou P."/>
            <person name="Liu Y."/>
            <person name="Dai S."/>
            <person name="Zhou R."/>
        </authorList>
    </citation>
    <scope>NUCLEOTIDE SEQUENCE [LARGE SCALE GENOMIC DNA]</scope>
</reference>
<organism evidence="1 2">
    <name type="scientific">Melastoma candidum</name>
    <dbReference type="NCBI Taxonomy" id="119954"/>
    <lineage>
        <taxon>Eukaryota</taxon>
        <taxon>Viridiplantae</taxon>
        <taxon>Streptophyta</taxon>
        <taxon>Embryophyta</taxon>
        <taxon>Tracheophyta</taxon>
        <taxon>Spermatophyta</taxon>
        <taxon>Magnoliopsida</taxon>
        <taxon>eudicotyledons</taxon>
        <taxon>Gunneridae</taxon>
        <taxon>Pentapetalae</taxon>
        <taxon>rosids</taxon>
        <taxon>malvids</taxon>
        <taxon>Myrtales</taxon>
        <taxon>Melastomataceae</taxon>
        <taxon>Melastomatoideae</taxon>
        <taxon>Melastomateae</taxon>
        <taxon>Melastoma</taxon>
    </lineage>
</organism>
<sequence length="138" mass="15716">MQVYRMGSSAITLCIFYFLLAVASAWFDSTPLLLSCGGVIQPLSDYQAGVEVVVRDLIRWTPQSRFNYYNKYEKDNTEVYGHATCNVLLSVADCGNCLRSVNSYRISHCTFVDFAQAKFVDCEMTFDNRRFDHGGPRH</sequence>
<accession>A0ACB9QMP1</accession>
<evidence type="ECO:0000313" key="1">
    <source>
        <dbReference type="EMBL" id="KAI4367596.1"/>
    </source>
</evidence>